<sequence>MAAPETNSFATPRLAAGALFVDATGRPLLVKPSYKPGWEIPGGYVHEGEAPLTACRREIIEELGKDLTVAPQPLVLDWSPAPDEGDKMLIIFDGGELSEADLSTMTFADGEIVDARFVDANSLADHLPARLVNRLRLALRAKSEHRCIYAERGLES</sequence>
<comment type="caution">
    <text evidence="5">The sequence shown here is derived from an EMBL/GenBank/DDBJ whole genome shotgun (WGS) entry which is preliminary data.</text>
</comment>
<dbReference type="GO" id="GO:0016787">
    <property type="term" value="F:hydrolase activity"/>
    <property type="evidence" value="ECO:0007669"/>
    <property type="project" value="UniProtKB-KW"/>
</dbReference>
<comment type="cofactor">
    <cofactor evidence="1">
        <name>Mg(2+)</name>
        <dbReference type="ChEBI" id="CHEBI:18420"/>
    </cofactor>
</comment>
<dbReference type="Gene3D" id="3.90.79.10">
    <property type="entry name" value="Nucleoside Triphosphate Pyrophosphohydrolase"/>
    <property type="match status" value="1"/>
</dbReference>
<dbReference type="PROSITE" id="PS00893">
    <property type="entry name" value="NUDIX_BOX"/>
    <property type="match status" value="1"/>
</dbReference>
<organism evidence="5 6">
    <name type="scientific">Catellatospora chokoriensis</name>
    <dbReference type="NCBI Taxonomy" id="310353"/>
    <lineage>
        <taxon>Bacteria</taxon>
        <taxon>Bacillati</taxon>
        <taxon>Actinomycetota</taxon>
        <taxon>Actinomycetes</taxon>
        <taxon>Micromonosporales</taxon>
        <taxon>Micromonosporaceae</taxon>
        <taxon>Catellatospora</taxon>
    </lineage>
</organism>
<dbReference type="PROSITE" id="PS51462">
    <property type="entry name" value="NUDIX"/>
    <property type="match status" value="1"/>
</dbReference>
<evidence type="ECO:0000256" key="1">
    <source>
        <dbReference type="ARBA" id="ARBA00001946"/>
    </source>
</evidence>
<protein>
    <recommendedName>
        <fullName evidence="4">Nudix hydrolase domain-containing protein</fullName>
    </recommendedName>
</protein>
<reference evidence="5 6" key="1">
    <citation type="submission" date="2021-01" db="EMBL/GenBank/DDBJ databases">
        <title>Whole genome shotgun sequence of Catellatospora chokoriensis NBRC 107358.</title>
        <authorList>
            <person name="Komaki H."/>
            <person name="Tamura T."/>
        </authorList>
    </citation>
    <scope>NUCLEOTIDE SEQUENCE [LARGE SCALE GENOMIC DNA]</scope>
    <source>
        <strain evidence="5 6">NBRC 107358</strain>
    </source>
</reference>
<dbReference type="InterPro" id="IPR000086">
    <property type="entry name" value="NUDIX_hydrolase_dom"/>
</dbReference>
<dbReference type="AlphaFoldDB" id="A0A8J3K470"/>
<proteinExistence type="predicted"/>
<name>A0A8J3K470_9ACTN</name>
<gene>
    <name evidence="5" type="ORF">Cch02nite_72080</name>
</gene>
<dbReference type="RefSeq" id="WP_191841407.1">
    <property type="nucleotide sequence ID" value="NZ_BAAALB010000019.1"/>
</dbReference>
<evidence type="ECO:0000313" key="5">
    <source>
        <dbReference type="EMBL" id="GIF93764.1"/>
    </source>
</evidence>
<dbReference type="Proteomes" id="UP000619293">
    <property type="component" value="Unassembled WGS sequence"/>
</dbReference>
<evidence type="ECO:0000256" key="2">
    <source>
        <dbReference type="ARBA" id="ARBA00022801"/>
    </source>
</evidence>
<dbReference type="Pfam" id="PF00293">
    <property type="entry name" value="NUDIX"/>
    <property type="match status" value="1"/>
</dbReference>
<keyword evidence="6" id="KW-1185">Reference proteome</keyword>
<dbReference type="CDD" id="cd18876">
    <property type="entry name" value="NUDIX_Hydrolase"/>
    <property type="match status" value="1"/>
</dbReference>
<dbReference type="EMBL" id="BONG01000072">
    <property type="protein sequence ID" value="GIF93764.1"/>
    <property type="molecule type" value="Genomic_DNA"/>
</dbReference>
<keyword evidence="2" id="KW-0378">Hydrolase</keyword>
<evidence type="ECO:0000313" key="6">
    <source>
        <dbReference type="Proteomes" id="UP000619293"/>
    </source>
</evidence>
<accession>A0A8J3K470</accession>
<evidence type="ECO:0000256" key="3">
    <source>
        <dbReference type="ARBA" id="ARBA00022842"/>
    </source>
</evidence>
<evidence type="ECO:0000259" key="4">
    <source>
        <dbReference type="PROSITE" id="PS51462"/>
    </source>
</evidence>
<dbReference type="InterPro" id="IPR015797">
    <property type="entry name" value="NUDIX_hydrolase-like_dom_sf"/>
</dbReference>
<dbReference type="SUPFAM" id="SSF55811">
    <property type="entry name" value="Nudix"/>
    <property type="match status" value="1"/>
</dbReference>
<dbReference type="PANTHER" id="PTHR43046">
    <property type="entry name" value="GDP-MANNOSE MANNOSYL HYDROLASE"/>
    <property type="match status" value="1"/>
</dbReference>
<dbReference type="PANTHER" id="PTHR43046:SF12">
    <property type="entry name" value="GDP-MANNOSE MANNOSYL HYDROLASE"/>
    <property type="match status" value="1"/>
</dbReference>
<feature type="domain" description="Nudix hydrolase" evidence="4">
    <location>
        <begin position="11"/>
        <end position="141"/>
    </location>
</feature>
<keyword evidence="3" id="KW-0460">Magnesium</keyword>
<dbReference type="InterPro" id="IPR020084">
    <property type="entry name" value="NUDIX_hydrolase_CS"/>
</dbReference>